<proteinExistence type="predicted"/>
<reference evidence="1" key="1">
    <citation type="submission" date="2014-09" db="EMBL/GenBank/DDBJ databases">
        <authorList>
            <person name="Magalhaes I.L.F."/>
            <person name="Oliveira U."/>
            <person name="Santos F.R."/>
            <person name="Vidigal T.H.D.A."/>
            <person name="Brescovit A.D."/>
            <person name="Santos A.J."/>
        </authorList>
    </citation>
    <scope>NUCLEOTIDE SEQUENCE</scope>
    <source>
        <tissue evidence="1">Shoot tissue taken approximately 20 cm above the soil surface</tissue>
    </source>
</reference>
<dbReference type="EMBL" id="GBRH01245783">
    <property type="protein sequence ID" value="JAD52112.1"/>
    <property type="molecule type" value="Transcribed_RNA"/>
</dbReference>
<protein>
    <submittedName>
        <fullName evidence="1">Uncharacterized protein</fullName>
    </submittedName>
</protein>
<organism evidence="1">
    <name type="scientific">Arundo donax</name>
    <name type="common">Giant reed</name>
    <name type="synonym">Donax arundinaceus</name>
    <dbReference type="NCBI Taxonomy" id="35708"/>
    <lineage>
        <taxon>Eukaryota</taxon>
        <taxon>Viridiplantae</taxon>
        <taxon>Streptophyta</taxon>
        <taxon>Embryophyta</taxon>
        <taxon>Tracheophyta</taxon>
        <taxon>Spermatophyta</taxon>
        <taxon>Magnoliopsida</taxon>
        <taxon>Liliopsida</taxon>
        <taxon>Poales</taxon>
        <taxon>Poaceae</taxon>
        <taxon>PACMAD clade</taxon>
        <taxon>Arundinoideae</taxon>
        <taxon>Arundineae</taxon>
        <taxon>Arundo</taxon>
    </lineage>
</organism>
<accession>A0A0A9AYJ7</accession>
<sequence length="27" mass="3152">MLKEKNTQSLQIFISLLHALHTLVVHH</sequence>
<evidence type="ECO:0000313" key="1">
    <source>
        <dbReference type="EMBL" id="JAD52112.1"/>
    </source>
</evidence>
<dbReference type="AlphaFoldDB" id="A0A0A9AYJ7"/>
<name>A0A0A9AYJ7_ARUDO</name>
<reference evidence="1" key="2">
    <citation type="journal article" date="2015" name="Data Brief">
        <title>Shoot transcriptome of the giant reed, Arundo donax.</title>
        <authorList>
            <person name="Barrero R.A."/>
            <person name="Guerrero F.D."/>
            <person name="Moolhuijzen P."/>
            <person name="Goolsby J.A."/>
            <person name="Tidwell J."/>
            <person name="Bellgard S.E."/>
            <person name="Bellgard M.I."/>
        </authorList>
    </citation>
    <scope>NUCLEOTIDE SEQUENCE</scope>
    <source>
        <tissue evidence="1">Shoot tissue taken approximately 20 cm above the soil surface</tissue>
    </source>
</reference>